<feature type="domain" description="Thiol:disulfide interchange protein DsbD N-terminal" evidence="2">
    <location>
        <begin position="34"/>
        <end position="144"/>
    </location>
</feature>
<dbReference type="RefSeq" id="WP_069381009.1">
    <property type="nucleotide sequence ID" value="NZ_CP017141.1"/>
</dbReference>
<dbReference type="OrthoDB" id="767251at2"/>
<dbReference type="Proteomes" id="UP000094313">
    <property type="component" value="Chromosome"/>
</dbReference>
<dbReference type="InterPro" id="IPR028250">
    <property type="entry name" value="DsbDN"/>
</dbReference>
<dbReference type="EMBL" id="CP017141">
    <property type="protein sequence ID" value="AOM79346.1"/>
    <property type="molecule type" value="Genomic_DNA"/>
</dbReference>
<dbReference type="InterPro" id="IPR036929">
    <property type="entry name" value="DsbDN_sf"/>
</dbReference>
<evidence type="ECO:0000256" key="1">
    <source>
        <dbReference type="SAM" id="SignalP"/>
    </source>
</evidence>
<name>A0A1D7QKZ7_9SPHI</name>
<dbReference type="AlphaFoldDB" id="A0A1D7QKZ7"/>
<organism evidence="3 4">
    <name type="scientific">Pedobacter steynii</name>
    <dbReference type="NCBI Taxonomy" id="430522"/>
    <lineage>
        <taxon>Bacteria</taxon>
        <taxon>Pseudomonadati</taxon>
        <taxon>Bacteroidota</taxon>
        <taxon>Sphingobacteriia</taxon>
        <taxon>Sphingobacteriales</taxon>
        <taxon>Sphingobacteriaceae</taxon>
        <taxon>Pedobacter</taxon>
    </lineage>
</organism>
<dbReference type="Pfam" id="PF11412">
    <property type="entry name" value="DsbD_N"/>
    <property type="match status" value="1"/>
</dbReference>
<feature type="signal peptide" evidence="1">
    <location>
        <begin position="1"/>
        <end position="20"/>
    </location>
</feature>
<accession>A0A1D7QKZ7</accession>
<evidence type="ECO:0000313" key="3">
    <source>
        <dbReference type="EMBL" id="AOM79346.1"/>
    </source>
</evidence>
<reference evidence="3 4" key="1">
    <citation type="submission" date="2016-08" db="EMBL/GenBank/DDBJ databases">
        <authorList>
            <person name="Seilhamer J.J."/>
        </authorList>
    </citation>
    <scope>NUCLEOTIDE SEQUENCE [LARGE SCALE GENOMIC DNA]</scope>
    <source>
        <strain evidence="3 4">DX4</strain>
    </source>
</reference>
<dbReference type="Gene3D" id="2.60.40.1250">
    <property type="entry name" value="Thiol:disulfide interchange protein DsbD, N-terminal domain"/>
    <property type="match status" value="1"/>
</dbReference>
<protein>
    <submittedName>
        <fullName evidence="3">Sugar transporter</fullName>
    </submittedName>
</protein>
<evidence type="ECO:0000259" key="2">
    <source>
        <dbReference type="Pfam" id="PF11412"/>
    </source>
</evidence>
<keyword evidence="4" id="KW-1185">Reference proteome</keyword>
<gene>
    <name evidence="3" type="ORF">BFS30_20540</name>
</gene>
<proteinExistence type="predicted"/>
<sequence length="149" mass="16840">MKRTLMLTALVFLLNASSYSQILKPITWSYVAKKMSATEATLYIKASLEKGWHLYSQNVGEGGPVATSFYFPASKLYDMVGRTIEPKPIKKFEPVFMMEVSYFETTAIFQQKVKLKGKQATVKGSVKFMVCNDKQCLPPSEIFFSIPVK</sequence>
<keyword evidence="3" id="KW-0813">Transport</keyword>
<dbReference type="KEGG" id="psty:BFS30_20540"/>
<keyword evidence="3" id="KW-0762">Sugar transport</keyword>
<keyword evidence="1" id="KW-0732">Signal</keyword>
<feature type="chain" id="PRO_5009098782" evidence="1">
    <location>
        <begin position="21"/>
        <end position="149"/>
    </location>
</feature>
<evidence type="ECO:0000313" key="4">
    <source>
        <dbReference type="Proteomes" id="UP000094313"/>
    </source>
</evidence>